<dbReference type="AlphaFoldDB" id="A0A8S4G8B3"/>
<gene>
    <name evidence="2" type="ORF">PLXY2_LOCUS14619</name>
</gene>
<protein>
    <submittedName>
        <fullName evidence="2">(diamondback moth) hypothetical protein</fullName>
    </submittedName>
</protein>
<feature type="region of interest" description="Disordered" evidence="1">
    <location>
        <begin position="406"/>
        <end position="429"/>
    </location>
</feature>
<dbReference type="EMBL" id="CAJHNJ030000137">
    <property type="protein sequence ID" value="CAG9136379.1"/>
    <property type="molecule type" value="Genomic_DNA"/>
</dbReference>
<organism evidence="2 3">
    <name type="scientific">Plutella xylostella</name>
    <name type="common">Diamondback moth</name>
    <name type="synonym">Plutella maculipennis</name>
    <dbReference type="NCBI Taxonomy" id="51655"/>
    <lineage>
        <taxon>Eukaryota</taxon>
        <taxon>Metazoa</taxon>
        <taxon>Ecdysozoa</taxon>
        <taxon>Arthropoda</taxon>
        <taxon>Hexapoda</taxon>
        <taxon>Insecta</taxon>
        <taxon>Pterygota</taxon>
        <taxon>Neoptera</taxon>
        <taxon>Endopterygota</taxon>
        <taxon>Lepidoptera</taxon>
        <taxon>Glossata</taxon>
        <taxon>Ditrysia</taxon>
        <taxon>Yponomeutoidea</taxon>
        <taxon>Plutellidae</taxon>
        <taxon>Plutella</taxon>
    </lineage>
</organism>
<evidence type="ECO:0000313" key="3">
    <source>
        <dbReference type="Proteomes" id="UP000653454"/>
    </source>
</evidence>
<reference evidence="2" key="1">
    <citation type="submission" date="2020-11" db="EMBL/GenBank/DDBJ databases">
        <authorList>
            <person name="Whiteford S."/>
        </authorList>
    </citation>
    <scope>NUCLEOTIDE SEQUENCE</scope>
</reference>
<accession>A0A8S4G8B3</accession>
<evidence type="ECO:0000256" key="1">
    <source>
        <dbReference type="SAM" id="MobiDB-lite"/>
    </source>
</evidence>
<evidence type="ECO:0000313" key="2">
    <source>
        <dbReference type="EMBL" id="CAG9136379.1"/>
    </source>
</evidence>
<dbReference type="Proteomes" id="UP000653454">
    <property type="component" value="Unassembled WGS sequence"/>
</dbReference>
<proteinExistence type="predicted"/>
<sequence length="504" mass="53259">MRTKLNDIYLASLRNDYEVIVATESWLNDSITDAQVFDSRYNIYRRDRASTALGGMDSGGVIIAVKKTLNSCRKPQWESECEDVWAPQFITFKDGKLGVNFGGYHAGVGIAGLLGDGTAGGLYAEAGTPLGQHAKAGLGGVVDKDGNTSGGLYAGATAGGNVRASAGLAGGVEGGKSAGSGYAAAQAGDRFASSGLGGEAGVEGASGFKFSGTKSLGGKTTVIEQTDVVPIEIKPIVHKKVHKEFKFNTVNEVAPPPQEVQGNAGVQADVNIRTNTHPVIVKEVVEPSPIVYEKHIVRYKPNRHHLRKHAYVGGYLGAETHPDQAIVYKTVAAPAVQKRIDVDVESAASAGGQAHGGGEVTYKKQVTWERNPNFFADIFNIPIQTLKAVSNLVGNTAGSISVQKSATVQADSDISPKHGHGSSVASSDASISVNTSAGKIFDDIFAIPINTLGAVNKFLENNVPARKRVVLDEHGEATRLRGPHARRRANHEVVIVREPQEHQE</sequence>
<comment type="caution">
    <text evidence="2">The sequence shown here is derived from an EMBL/GenBank/DDBJ whole genome shotgun (WGS) entry which is preliminary data.</text>
</comment>
<keyword evidence="3" id="KW-1185">Reference proteome</keyword>
<name>A0A8S4G8B3_PLUXY</name>